<dbReference type="EMBL" id="BRYA01000156">
    <property type="protein sequence ID" value="GMI41736.1"/>
    <property type="molecule type" value="Genomic_DNA"/>
</dbReference>
<dbReference type="PANTHER" id="PTHR12184">
    <property type="entry name" value="UBIQUINOL-CYTOCHROME C REDUCTASE COMPLEX ASSEMBLY FACTOR 1 FAMILY MEMBER"/>
    <property type="match status" value="1"/>
</dbReference>
<dbReference type="InterPro" id="IPR021150">
    <property type="entry name" value="Ubiq_cyt_c_chap"/>
</dbReference>
<dbReference type="GO" id="GO:0034551">
    <property type="term" value="P:mitochondrial respiratory chain complex III assembly"/>
    <property type="evidence" value="ECO:0007669"/>
    <property type="project" value="TreeGrafter"/>
</dbReference>
<sequence length="343" mass="39946">MRAVLLAHRIGRSSQHAVELFSGNGVGGGVVNSQCSVPVRLFSTSSPRLDAKSTKEKSPDKKPVNAKEWTLEKSFWTHPFVLRMLGYFGAESTRIRRSEALFFSCRDQANKPAFFKHGKIRRDFRSRHMLLSLHVWIIHRRLIHHESSGEYGKLLQEALFDRLWDDTLTRIRAQNLAELTVNSHLNNVQKYTFAGCMSFDHSQTFDESDEKRLDELGGSLWRDVFLRNEKLPVDHVLRLASYVQREREMVMNLPEELFLDGRIPWGAPPDWRNVKTDEGFDFKDDESEQEMIIRQKEEVEKSGGVFLDDVDLPEGWSLAITEEGKVYYWNTETRESRWEKPEE</sequence>
<comment type="similarity">
    <text evidence="1">Belongs to the CBP3 family.</text>
</comment>
<reference evidence="4" key="1">
    <citation type="journal article" date="2023" name="Commun. Biol.">
        <title>Genome analysis of Parmales, the sister group of diatoms, reveals the evolutionary specialization of diatoms from phago-mixotrophs to photoautotrophs.</title>
        <authorList>
            <person name="Ban H."/>
            <person name="Sato S."/>
            <person name="Yoshikawa S."/>
            <person name="Yamada K."/>
            <person name="Nakamura Y."/>
            <person name="Ichinomiya M."/>
            <person name="Sato N."/>
            <person name="Blanc-Mathieu R."/>
            <person name="Endo H."/>
            <person name="Kuwata A."/>
            <person name="Ogata H."/>
        </authorList>
    </citation>
    <scope>NUCLEOTIDE SEQUENCE [LARGE SCALE GENOMIC DNA]</scope>
</reference>
<dbReference type="AlphaFoldDB" id="A0A9W7LAE2"/>
<dbReference type="InterPro" id="IPR007129">
    <property type="entry name" value="Ubiqinol_cyt_c_chaperone_CPB3"/>
</dbReference>
<proteinExistence type="inferred from homology"/>
<dbReference type="InterPro" id="IPR036020">
    <property type="entry name" value="WW_dom_sf"/>
</dbReference>
<dbReference type="PANTHER" id="PTHR12184:SF1">
    <property type="entry name" value="UBIQUINOL-CYTOCHROME-C REDUCTASE COMPLEX ASSEMBLY FACTOR 1"/>
    <property type="match status" value="1"/>
</dbReference>
<evidence type="ECO:0000313" key="3">
    <source>
        <dbReference type="EMBL" id="GMI41736.1"/>
    </source>
</evidence>
<dbReference type="SMART" id="SM00456">
    <property type="entry name" value="WW"/>
    <property type="match status" value="1"/>
</dbReference>
<dbReference type="Gene3D" id="2.20.70.10">
    <property type="match status" value="1"/>
</dbReference>
<dbReference type="Proteomes" id="UP001165065">
    <property type="component" value="Unassembled WGS sequence"/>
</dbReference>
<dbReference type="InterPro" id="IPR001202">
    <property type="entry name" value="WW_dom"/>
</dbReference>
<name>A0A9W7LAE2_9STRA</name>
<gene>
    <name evidence="3" type="ORF">TrCOL_g4552</name>
</gene>
<evidence type="ECO:0000256" key="1">
    <source>
        <dbReference type="ARBA" id="ARBA00006407"/>
    </source>
</evidence>
<organism evidence="3 4">
    <name type="scientific">Triparma columacea</name>
    <dbReference type="NCBI Taxonomy" id="722753"/>
    <lineage>
        <taxon>Eukaryota</taxon>
        <taxon>Sar</taxon>
        <taxon>Stramenopiles</taxon>
        <taxon>Ochrophyta</taxon>
        <taxon>Bolidophyceae</taxon>
        <taxon>Parmales</taxon>
        <taxon>Triparmaceae</taxon>
        <taxon>Triparma</taxon>
    </lineage>
</organism>
<comment type="caution">
    <text evidence="3">The sequence shown here is derived from an EMBL/GenBank/DDBJ whole genome shotgun (WGS) entry which is preliminary data.</text>
</comment>
<dbReference type="Pfam" id="PF03981">
    <property type="entry name" value="Ubiq_cyt_C_chap"/>
    <property type="match status" value="1"/>
</dbReference>
<evidence type="ECO:0000259" key="2">
    <source>
        <dbReference type="PROSITE" id="PS50020"/>
    </source>
</evidence>
<evidence type="ECO:0000313" key="4">
    <source>
        <dbReference type="Proteomes" id="UP001165065"/>
    </source>
</evidence>
<accession>A0A9W7LAE2</accession>
<keyword evidence="4" id="KW-1185">Reference proteome</keyword>
<dbReference type="PROSITE" id="PS01159">
    <property type="entry name" value="WW_DOMAIN_1"/>
    <property type="match status" value="1"/>
</dbReference>
<dbReference type="CDD" id="cd00201">
    <property type="entry name" value="WW"/>
    <property type="match status" value="1"/>
</dbReference>
<dbReference type="Pfam" id="PF00397">
    <property type="entry name" value="WW"/>
    <property type="match status" value="1"/>
</dbReference>
<dbReference type="PROSITE" id="PS50020">
    <property type="entry name" value="WW_DOMAIN_2"/>
    <property type="match status" value="1"/>
</dbReference>
<dbReference type="SUPFAM" id="SSF51045">
    <property type="entry name" value="WW domain"/>
    <property type="match status" value="1"/>
</dbReference>
<protein>
    <recommendedName>
        <fullName evidence="2">WW domain-containing protein</fullName>
    </recommendedName>
</protein>
<feature type="domain" description="WW" evidence="2">
    <location>
        <begin position="310"/>
        <end position="343"/>
    </location>
</feature>
<dbReference type="OrthoDB" id="10253878at2759"/>
<dbReference type="GO" id="GO:0005739">
    <property type="term" value="C:mitochondrion"/>
    <property type="evidence" value="ECO:0007669"/>
    <property type="project" value="TreeGrafter"/>
</dbReference>